<dbReference type="InterPro" id="IPR050789">
    <property type="entry name" value="Diverse_Enzym_Activities"/>
</dbReference>
<feature type="signal peptide" evidence="1">
    <location>
        <begin position="1"/>
        <end position="33"/>
    </location>
</feature>
<reference evidence="4 5" key="1">
    <citation type="submission" date="2020-10" db="EMBL/GenBank/DDBJ databases">
        <title>Sequencing the genomes of 1000 actinobacteria strains.</title>
        <authorList>
            <person name="Klenk H.-P."/>
        </authorList>
    </citation>
    <scope>NUCLEOTIDE SEQUENCE [LARGE SCALE GENOMIC DNA]</scope>
    <source>
        <strain evidence="4 5">DSM 43173</strain>
    </source>
</reference>
<dbReference type="EMBL" id="JADBEK010000001">
    <property type="protein sequence ID" value="MBE1582732.1"/>
    <property type="molecule type" value="Genomic_DNA"/>
</dbReference>
<keyword evidence="1" id="KW-0732">Signal</keyword>
<dbReference type="Gene3D" id="2.60.40.10">
    <property type="entry name" value="Immunoglobulins"/>
    <property type="match status" value="1"/>
</dbReference>
<evidence type="ECO:0000259" key="2">
    <source>
        <dbReference type="Pfam" id="PF00144"/>
    </source>
</evidence>
<dbReference type="PANTHER" id="PTHR43283:SF7">
    <property type="entry name" value="BETA-LACTAMASE-RELATED DOMAIN-CONTAINING PROTEIN"/>
    <property type="match status" value="1"/>
</dbReference>
<accession>A0ABR9LR24</accession>
<dbReference type="InterPro" id="IPR013783">
    <property type="entry name" value="Ig-like_fold"/>
</dbReference>
<sequence length="564" mass="59987">MRKARRRRPGVLGAACLLVSGLLGIATPSAAHAVTPTCATGTNSSHVTAGRANNYGYFITTGGDYLGYDGNATTTLLKGLNSWDSTFWFLDTNNLCPAAAHPPTLNSMSVAVSGVNATVTGTASDADGDLAKVVVRLGSNAPVTATVDASGSWSTILSGLANGSYSVTAKAVDAQGRESATQTTTFTIPASGGCSPLTSAQRTALSTSAISWIQANATGLDSYTMTYCGETIADRYFRGGANVQHEMQSATKTITALGIGALIKAKPELFDQTNPYQTKLKDLLPASYASLFTNNGNVNKADITLENVLTMSSGLSWNDGINTGTGKSDFEEMDGVTDSVAYILSRPSRPTKQKPLGQFFYNTGNAHLLSAIIHHNTGGTVGATAEFIKQKILTPMGISDFKWSVHREEANGGNRTLGDGINEGGRESYFTPADFHKLGRLVLNKGNWNGSQLVPADFLKLMTTKHVQQLYARGFPADSTIPATTPSWYGFQMWIEDQSEYGLSHLTAFRGWGNQDTFICRNNNFVLTLTGNVPDAAPNYTAVQNLMKNVIAPQFTNKVCGVVE</sequence>
<dbReference type="InterPro" id="IPR001466">
    <property type="entry name" value="Beta-lactam-related"/>
</dbReference>
<dbReference type="Gene3D" id="3.40.710.10">
    <property type="entry name" value="DD-peptidase/beta-lactamase superfamily"/>
    <property type="match status" value="1"/>
</dbReference>
<dbReference type="Proteomes" id="UP000633509">
    <property type="component" value="Unassembled WGS sequence"/>
</dbReference>
<gene>
    <name evidence="4" type="ORF">H4W80_000990</name>
</gene>
<proteinExistence type="predicted"/>
<feature type="chain" id="PRO_5047094425" evidence="1">
    <location>
        <begin position="34"/>
        <end position="564"/>
    </location>
</feature>
<comment type="caution">
    <text evidence="4">The sequence shown here is derived from an EMBL/GenBank/DDBJ whole genome shotgun (WGS) entry which is preliminary data.</text>
</comment>
<dbReference type="Pfam" id="PF19077">
    <property type="entry name" value="Big_13"/>
    <property type="match status" value="1"/>
</dbReference>
<feature type="domain" description="Bacterial Ig-like" evidence="3">
    <location>
        <begin position="122"/>
        <end position="188"/>
    </location>
</feature>
<organism evidence="4 5">
    <name type="scientific">Nonomuraea angiospora</name>
    <dbReference type="NCBI Taxonomy" id="46172"/>
    <lineage>
        <taxon>Bacteria</taxon>
        <taxon>Bacillati</taxon>
        <taxon>Actinomycetota</taxon>
        <taxon>Actinomycetes</taxon>
        <taxon>Streptosporangiales</taxon>
        <taxon>Streptosporangiaceae</taxon>
        <taxon>Nonomuraea</taxon>
    </lineage>
</organism>
<name>A0ABR9LR24_9ACTN</name>
<dbReference type="SUPFAM" id="SSF56601">
    <property type="entry name" value="beta-lactamase/transpeptidase-like"/>
    <property type="match status" value="1"/>
</dbReference>
<dbReference type="Pfam" id="PF00144">
    <property type="entry name" value="Beta-lactamase"/>
    <property type="match status" value="1"/>
</dbReference>
<dbReference type="InterPro" id="IPR044016">
    <property type="entry name" value="Big_13"/>
</dbReference>
<dbReference type="RefSeq" id="WP_192783962.1">
    <property type="nucleotide sequence ID" value="NZ_JADBEK010000001.1"/>
</dbReference>
<dbReference type="PANTHER" id="PTHR43283">
    <property type="entry name" value="BETA-LACTAMASE-RELATED"/>
    <property type="match status" value="1"/>
</dbReference>
<keyword evidence="5" id="KW-1185">Reference proteome</keyword>
<dbReference type="InterPro" id="IPR012338">
    <property type="entry name" value="Beta-lactam/transpept-like"/>
</dbReference>
<evidence type="ECO:0000259" key="3">
    <source>
        <dbReference type="Pfam" id="PF19077"/>
    </source>
</evidence>
<feature type="domain" description="Beta-lactamase-related" evidence="2">
    <location>
        <begin position="226"/>
        <end position="531"/>
    </location>
</feature>
<evidence type="ECO:0000256" key="1">
    <source>
        <dbReference type="SAM" id="SignalP"/>
    </source>
</evidence>
<protein>
    <submittedName>
        <fullName evidence="4">CubicO group peptidase (Beta-lactamase class C family)</fullName>
    </submittedName>
</protein>
<evidence type="ECO:0000313" key="5">
    <source>
        <dbReference type="Proteomes" id="UP000633509"/>
    </source>
</evidence>
<evidence type="ECO:0000313" key="4">
    <source>
        <dbReference type="EMBL" id="MBE1582732.1"/>
    </source>
</evidence>